<gene>
    <name evidence="1" type="primary">cinA</name>
    <name evidence="3" type="ORF">SAMN05518684_102197</name>
</gene>
<proteinExistence type="inferred from homology"/>
<dbReference type="NCBIfam" id="TIGR00177">
    <property type="entry name" value="molyb_syn"/>
    <property type="match status" value="1"/>
</dbReference>
<protein>
    <recommendedName>
        <fullName evidence="1">Putative competence-damage inducible protein</fullName>
    </recommendedName>
</protein>
<reference evidence="4" key="1">
    <citation type="submission" date="2016-10" db="EMBL/GenBank/DDBJ databases">
        <authorList>
            <person name="Varghese N."/>
            <person name="Submissions S."/>
        </authorList>
    </citation>
    <scope>NUCLEOTIDE SEQUENCE [LARGE SCALE GENOMIC DNA]</scope>
    <source>
        <strain evidence="4">S9</strain>
    </source>
</reference>
<dbReference type="InterPro" id="IPR008136">
    <property type="entry name" value="CinA_C"/>
</dbReference>
<evidence type="ECO:0000259" key="2">
    <source>
        <dbReference type="SMART" id="SM00852"/>
    </source>
</evidence>
<evidence type="ECO:0000313" key="3">
    <source>
        <dbReference type="EMBL" id="SER59291.1"/>
    </source>
</evidence>
<feature type="domain" description="MoaB/Mog" evidence="2">
    <location>
        <begin position="4"/>
        <end position="170"/>
    </location>
</feature>
<dbReference type="SUPFAM" id="SSF53218">
    <property type="entry name" value="Molybdenum cofactor biosynthesis proteins"/>
    <property type="match status" value="1"/>
</dbReference>
<dbReference type="SUPFAM" id="SSF142433">
    <property type="entry name" value="CinA-like"/>
    <property type="match status" value="1"/>
</dbReference>
<dbReference type="InterPro" id="IPR036425">
    <property type="entry name" value="MoaB/Mog-like_dom_sf"/>
</dbReference>
<dbReference type="PIRSF" id="PIRSF006728">
    <property type="entry name" value="CinA"/>
    <property type="match status" value="1"/>
</dbReference>
<dbReference type="SMART" id="SM00852">
    <property type="entry name" value="MoCF_biosynth"/>
    <property type="match status" value="1"/>
</dbReference>
<dbReference type="Proteomes" id="UP000198571">
    <property type="component" value="Unassembled WGS sequence"/>
</dbReference>
<dbReference type="Gene3D" id="3.90.950.20">
    <property type="entry name" value="CinA-like"/>
    <property type="match status" value="1"/>
</dbReference>
<dbReference type="EMBL" id="FOGT01000002">
    <property type="protein sequence ID" value="SER59291.1"/>
    <property type="molecule type" value="Genomic_DNA"/>
</dbReference>
<sequence>MNAEIIAVGSELLLGQIQNSNATYLSKELSKMGINVYHHIVVGDNPDRLFNVVEAGIKRSDLLIFTGGLGPTKDDLTKEVIAKVTGTGLVYDAETEERIKAFFARRQRVMTANNRKQALVLKDSTILPNDHGLACGMVLEKDKRKIILLPGPPNELIPMFENYTQPYLLNEIKIKEQIQSKVLRFFDIGESQLAEKVDDLIEKQTNPTIAPLASGGEVTLRLTVKGSDISENENKLEELKARILERTEDFYYGEGDSNLARLLLDKLKNRKLTVAAAESLTGGQFSSALTDLPGSSAVFRGAIICYSNSVKEAELGLSREVLEQHGAVSAVCAEQLAGNVRQKLNSEVGISFTGVAGPDPLEGHEPGTVFIGLATGKWSKAFKIQLAGSRENIRERAVKYGMYYLLRNLSKEKVDE</sequence>
<dbReference type="NCBIfam" id="TIGR00199">
    <property type="entry name" value="PncC_domain"/>
    <property type="match status" value="1"/>
</dbReference>
<dbReference type="InterPro" id="IPR041424">
    <property type="entry name" value="CinA_KH"/>
</dbReference>
<evidence type="ECO:0000256" key="1">
    <source>
        <dbReference type="HAMAP-Rule" id="MF_00226"/>
    </source>
</evidence>
<dbReference type="Pfam" id="PF18146">
    <property type="entry name" value="CinA_KH"/>
    <property type="match status" value="1"/>
</dbReference>
<dbReference type="NCBIfam" id="NF001813">
    <property type="entry name" value="PRK00549.1"/>
    <property type="match status" value="1"/>
</dbReference>
<dbReference type="InterPro" id="IPR050101">
    <property type="entry name" value="CinA"/>
</dbReference>
<name>A0A1H9QFG4_9BACI</name>
<dbReference type="InterPro" id="IPR036653">
    <property type="entry name" value="CinA-like_C"/>
</dbReference>
<dbReference type="InterPro" id="IPR008135">
    <property type="entry name" value="Competence-induced_CinA"/>
</dbReference>
<dbReference type="Pfam" id="PF02464">
    <property type="entry name" value="CinA"/>
    <property type="match status" value="1"/>
</dbReference>
<accession>A0A1H9QFG4</accession>
<dbReference type="PANTHER" id="PTHR13939:SF0">
    <property type="entry name" value="NMN AMIDOHYDROLASE-LIKE PROTEIN YFAY"/>
    <property type="match status" value="1"/>
</dbReference>
<evidence type="ECO:0000313" key="4">
    <source>
        <dbReference type="Proteomes" id="UP000198571"/>
    </source>
</evidence>
<organism evidence="3 4">
    <name type="scientific">Salipaludibacillus aurantiacus</name>
    <dbReference type="NCBI Taxonomy" id="1601833"/>
    <lineage>
        <taxon>Bacteria</taxon>
        <taxon>Bacillati</taxon>
        <taxon>Bacillota</taxon>
        <taxon>Bacilli</taxon>
        <taxon>Bacillales</taxon>
        <taxon>Bacillaceae</taxon>
    </lineage>
</organism>
<dbReference type="Pfam" id="PF00994">
    <property type="entry name" value="MoCF_biosynth"/>
    <property type="match status" value="1"/>
</dbReference>
<dbReference type="RefSeq" id="WP_093047529.1">
    <property type="nucleotide sequence ID" value="NZ_FOGT01000002.1"/>
</dbReference>
<dbReference type="STRING" id="1601833.SAMN05518684_102197"/>
<dbReference type="PANTHER" id="PTHR13939">
    <property type="entry name" value="NICOTINAMIDE-NUCLEOTIDE AMIDOHYDROLASE PNCC"/>
    <property type="match status" value="1"/>
</dbReference>
<dbReference type="HAMAP" id="MF_00226_B">
    <property type="entry name" value="CinA_B"/>
    <property type="match status" value="1"/>
</dbReference>
<dbReference type="NCBIfam" id="TIGR00200">
    <property type="entry name" value="cinA_nterm"/>
    <property type="match status" value="1"/>
</dbReference>
<dbReference type="CDD" id="cd00885">
    <property type="entry name" value="cinA"/>
    <property type="match status" value="1"/>
</dbReference>
<keyword evidence="4" id="KW-1185">Reference proteome</keyword>
<dbReference type="OrthoDB" id="9801454at2"/>
<dbReference type="Gene3D" id="3.40.980.10">
    <property type="entry name" value="MoaB/Mog-like domain"/>
    <property type="match status" value="1"/>
</dbReference>
<dbReference type="AlphaFoldDB" id="A0A1H9QFG4"/>
<comment type="similarity">
    <text evidence="1">Belongs to the CinA family.</text>
</comment>
<dbReference type="InterPro" id="IPR001453">
    <property type="entry name" value="MoaB/Mog_dom"/>
</dbReference>